<dbReference type="Proteomes" id="UP000756921">
    <property type="component" value="Unassembled WGS sequence"/>
</dbReference>
<name>A0A9P6KL98_9PLEO</name>
<dbReference type="OrthoDB" id="3784347at2759"/>
<evidence type="ECO:0000313" key="2">
    <source>
        <dbReference type="Proteomes" id="UP000756921"/>
    </source>
</evidence>
<dbReference type="AlphaFoldDB" id="A0A9P6KL98"/>
<reference evidence="1" key="1">
    <citation type="journal article" date="2020" name="Mol. Plant Microbe Interact.">
        <title>Genome Sequence of the Biocontrol Agent Coniothyrium minitans strain Conio (IMI 134523).</title>
        <authorList>
            <person name="Patel D."/>
            <person name="Shittu T.A."/>
            <person name="Baroncelli R."/>
            <person name="Muthumeenakshi S."/>
            <person name="Osborne T.H."/>
            <person name="Janganan T.K."/>
            <person name="Sreenivasaprasad S."/>
        </authorList>
    </citation>
    <scope>NUCLEOTIDE SEQUENCE</scope>
    <source>
        <strain evidence="1">Conio</strain>
    </source>
</reference>
<keyword evidence="2" id="KW-1185">Reference proteome</keyword>
<keyword evidence="1" id="KW-0808">Transferase</keyword>
<dbReference type="EMBL" id="WJXW01000015">
    <property type="protein sequence ID" value="KAF9730269.1"/>
    <property type="molecule type" value="Genomic_DNA"/>
</dbReference>
<accession>A0A9P6KL98</accession>
<proteinExistence type="predicted"/>
<sequence length="172" mass="19243">MRPTASANRLRCGLGSLSLIAGETFTPYYQPLIPCINKLRRRVFPRGGRWRDPNPKLYDEMREILRAARHDLEGSDSPGDVARSSNQHEWFSYIQTITTFGTTDCIATFNSFRDTRQCYEAIGNRRNGPQKQSPELCELKSSHEEGLYSGPVLGAILPSAAPISRVAMPIPS</sequence>
<organism evidence="1 2">
    <name type="scientific">Paraphaeosphaeria minitans</name>
    <dbReference type="NCBI Taxonomy" id="565426"/>
    <lineage>
        <taxon>Eukaryota</taxon>
        <taxon>Fungi</taxon>
        <taxon>Dikarya</taxon>
        <taxon>Ascomycota</taxon>
        <taxon>Pezizomycotina</taxon>
        <taxon>Dothideomycetes</taxon>
        <taxon>Pleosporomycetidae</taxon>
        <taxon>Pleosporales</taxon>
        <taxon>Massarineae</taxon>
        <taxon>Didymosphaeriaceae</taxon>
        <taxon>Paraphaeosphaeria</taxon>
    </lineage>
</organism>
<keyword evidence="1" id="KW-0418">Kinase</keyword>
<evidence type="ECO:0000313" key="1">
    <source>
        <dbReference type="EMBL" id="KAF9730269.1"/>
    </source>
</evidence>
<gene>
    <name evidence="1" type="ORF">PMIN01_12202</name>
</gene>
<comment type="caution">
    <text evidence="1">The sequence shown here is derived from an EMBL/GenBank/DDBJ whole genome shotgun (WGS) entry which is preliminary data.</text>
</comment>
<protein>
    <submittedName>
        <fullName evidence="1">Serine threonine-protein kinase sgk2</fullName>
    </submittedName>
</protein>
<dbReference type="GO" id="GO:0016301">
    <property type="term" value="F:kinase activity"/>
    <property type="evidence" value="ECO:0007669"/>
    <property type="project" value="UniProtKB-KW"/>
</dbReference>